<dbReference type="AlphaFoldDB" id="A0A485LDR9"/>
<sequence>MNNATDDVARAKSMLWDLLVFMFIGTTTFHSISKSPYIFTARVNLQWSKRRPNICEIQFPPFHAPAIANRLRLAGRKTKLRTSAGGVALACSVVFNFQVEAMINKFFLRGLGFFNDAYDLSVINIINVILEHQYTKKVYDASMKSNVSSAALIGAVLGQLTFGVLGDIYGRKNCMVATCLLLIVGGILCAAAYGGSGNSTLWFLVIARGVLGFGIGGEYPLAATSSSEDATDPQDRNRRVALTFSLQGVGFTMAALMGVLMVNVLEENAHNLEIMWRVLFGFGVLPALFLVYFRITAEETEGYKNMVNDNVHLAKVRWSFILRYYGKNLLGTAGTWFLFDIVFYAQNLFTASILTVVGAKSTLHTVALQNLFIALVALPGYYTAVFFINKMGRKLIQLQGLTVMTIIFLALGIWWDDIKQQSTVFIILFGLTLYFSNFGPNMSTFVMPTEMYPTAIRSSCHGFSAACGKAGASIGSYGFSVWVNNPSFGYAGAWYTFSAISLATIILTWFCMFDNNEGAEVMDNEFKRNLNNEDKETRESFTAAGGNFQPSHTPLN</sequence>
<dbReference type="EMBL" id="CAADRA010006466">
    <property type="protein sequence ID" value="VFT95828.1"/>
    <property type="molecule type" value="Genomic_DNA"/>
</dbReference>
<feature type="transmembrane region" description="Helical" evidence="9">
    <location>
        <begin position="492"/>
        <end position="512"/>
    </location>
</feature>
<name>A0A485LDR9_9STRA</name>
<feature type="transmembrane region" description="Helical" evidence="9">
    <location>
        <begin position="240"/>
        <end position="262"/>
    </location>
</feature>
<evidence type="ECO:0000313" key="13">
    <source>
        <dbReference type="Proteomes" id="UP000332933"/>
    </source>
</evidence>
<keyword evidence="5" id="KW-0769">Symport</keyword>
<dbReference type="Proteomes" id="UP000332933">
    <property type="component" value="Unassembled WGS sequence"/>
</dbReference>
<dbReference type="InterPro" id="IPR020846">
    <property type="entry name" value="MFS_dom"/>
</dbReference>
<keyword evidence="13" id="KW-1185">Reference proteome</keyword>
<evidence type="ECO:0000256" key="4">
    <source>
        <dbReference type="ARBA" id="ARBA00022692"/>
    </source>
</evidence>
<feature type="transmembrane region" description="Helical" evidence="9">
    <location>
        <begin position="80"/>
        <end position="99"/>
    </location>
</feature>
<keyword evidence="7 9" id="KW-0472">Membrane</keyword>
<dbReference type="Gene3D" id="1.20.1250.20">
    <property type="entry name" value="MFS general substrate transporter like domains"/>
    <property type="match status" value="1"/>
</dbReference>
<gene>
    <name evidence="12" type="primary">Aste57867_19104</name>
    <name evidence="11" type="ORF">As57867_019040</name>
    <name evidence="12" type="ORF">ASTE57867_19104</name>
</gene>
<feature type="transmembrane region" description="Helical" evidence="9">
    <location>
        <begin position="460"/>
        <end position="480"/>
    </location>
</feature>
<evidence type="ECO:0000256" key="5">
    <source>
        <dbReference type="ARBA" id="ARBA00022847"/>
    </source>
</evidence>
<feature type="transmembrane region" description="Helical" evidence="9">
    <location>
        <begin position="395"/>
        <end position="415"/>
    </location>
</feature>
<dbReference type="FunFam" id="1.20.1250.20:FF:000175">
    <property type="entry name" value="Inorganic phosphate transporter 1-6"/>
    <property type="match status" value="1"/>
</dbReference>
<dbReference type="SUPFAM" id="SSF103473">
    <property type="entry name" value="MFS general substrate transporter"/>
    <property type="match status" value="1"/>
</dbReference>
<evidence type="ECO:0000256" key="1">
    <source>
        <dbReference type="ARBA" id="ARBA00004141"/>
    </source>
</evidence>
<evidence type="ECO:0000256" key="3">
    <source>
        <dbReference type="ARBA" id="ARBA00022592"/>
    </source>
</evidence>
<keyword evidence="6 9" id="KW-1133">Transmembrane helix</keyword>
<proteinExistence type="inferred from homology"/>
<keyword evidence="4 9" id="KW-0812">Transmembrane</keyword>
<evidence type="ECO:0000256" key="2">
    <source>
        <dbReference type="ARBA" id="ARBA00022448"/>
    </source>
</evidence>
<dbReference type="GO" id="GO:0015293">
    <property type="term" value="F:symporter activity"/>
    <property type="evidence" value="ECO:0007669"/>
    <property type="project" value="UniProtKB-KW"/>
</dbReference>
<evidence type="ECO:0000256" key="9">
    <source>
        <dbReference type="SAM" id="Phobius"/>
    </source>
</evidence>
<dbReference type="Pfam" id="PF00083">
    <property type="entry name" value="Sugar_tr"/>
    <property type="match status" value="2"/>
</dbReference>
<dbReference type="GO" id="GO:0006817">
    <property type="term" value="P:phosphate ion transport"/>
    <property type="evidence" value="ECO:0007669"/>
    <property type="project" value="UniProtKB-KW"/>
</dbReference>
<keyword evidence="3" id="KW-0592">Phosphate transport</keyword>
<evidence type="ECO:0000256" key="6">
    <source>
        <dbReference type="ARBA" id="ARBA00022989"/>
    </source>
</evidence>
<reference evidence="12 13" key="1">
    <citation type="submission" date="2019-03" db="EMBL/GenBank/DDBJ databases">
        <authorList>
            <person name="Gaulin E."/>
            <person name="Dumas B."/>
        </authorList>
    </citation>
    <scope>NUCLEOTIDE SEQUENCE [LARGE SCALE GENOMIC DNA]</scope>
    <source>
        <strain evidence="12">CBS 568.67</strain>
    </source>
</reference>
<dbReference type="InterPro" id="IPR036259">
    <property type="entry name" value="MFS_trans_sf"/>
</dbReference>
<comment type="subcellular location">
    <subcellularLocation>
        <location evidence="1">Membrane</location>
        <topology evidence="1">Multi-pass membrane protein</topology>
    </subcellularLocation>
</comment>
<feature type="transmembrane region" description="Helical" evidence="9">
    <location>
        <begin position="14"/>
        <end position="32"/>
    </location>
</feature>
<dbReference type="PANTHER" id="PTHR23508">
    <property type="entry name" value="CARBOXYLIC ACID TRANSPORTER PROTEIN HOMOLOG"/>
    <property type="match status" value="1"/>
</dbReference>
<dbReference type="PANTHER" id="PTHR23508:SF10">
    <property type="entry name" value="CARBOXYLIC ACID TRANSPORTER PROTEIN HOMOLOG"/>
    <property type="match status" value="1"/>
</dbReference>
<evidence type="ECO:0000313" key="11">
    <source>
        <dbReference type="EMBL" id="KAF0689452.1"/>
    </source>
</evidence>
<comment type="similarity">
    <text evidence="8">Belongs to the major facilitator superfamily. Phosphate:H(+) symporter (TC 2.A.1.9) family.</text>
</comment>
<feature type="transmembrane region" description="Helical" evidence="9">
    <location>
        <begin position="201"/>
        <end position="219"/>
    </location>
</feature>
<evidence type="ECO:0000313" key="12">
    <source>
        <dbReference type="EMBL" id="VFT95828.1"/>
    </source>
</evidence>
<feature type="transmembrane region" description="Helical" evidence="9">
    <location>
        <begin position="176"/>
        <end position="195"/>
    </location>
</feature>
<feature type="transmembrane region" description="Helical" evidence="9">
    <location>
        <begin position="325"/>
        <end position="346"/>
    </location>
</feature>
<dbReference type="GO" id="GO:0005886">
    <property type="term" value="C:plasma membrane"/>
    <property type="evidence" value="ECO:0007669"/>
    <property type="project" value="TreeGrafter"/>
</dbReference>
<dbReference type="OrthoDB" id="433512at2759"/>
<evidence type="ECO:0000256" key="8">
    <source>
        <dbReference type="ARBA" id="ARBA00044504"/>
    </source>
</evidence>
<organism evidence="12 13">
    <name type="scientific">Aphanomyces stellatus</name>
    <dbReference type="NCBI Taxonomy" id="120398"/>
    <lineage>
        <taxon>Eukaryota</taxon>
        <taxon>Sar</taxon>
        <taxon>Stramenopiles</taxon>
        <taxon>Oomycota</taxon>
        <taxon>Saprolegniomycetes</taxon>
        <taxon>Saprolegniales</taxon>
        <taxon>Verrucalvaceae</taxon>
        <taxon>Aphanomyces</taxon>
    </lineage>
</organism>
<protein>
    <submittedName>
        <fullName evidence="12">Aste57867_19104 protein</fullName>
    </submittedName>
</protein>
<dbReference type="EMBL" id="VJMH01006445">
    <property type="protein sequence ID" value="KAF0689452.1"/>
    <property type="molecule type" value="Genomic_DNA"/>
</dbReference>
<dbReference type="GO" id="GO:0046943">
    <property type="term" value="F:carboxylic acid transmembrane transporter activity"/>
    <property type="evidence" value="ECO:0007669"/>
    <property type="project" value="TreeGrafter"/>
</dbReference>
<reference evidence="11" key="2">
    <citation type="submission" date="2019-06" db="EMBL/GenBank/DDBJ databases">
        <title>Genomics analysis of Aphanomyces spp. identifies a new class of oomycete effector associated with host adaptation.</title>
        <authorList>
            <person name="Gaulin E."/>
        </authorList>
    </citation>
    <scope>NUCLEOTIDE SEQUENCE</scope>
    <source>
        <strain evidence="11">CBS 578.67</strain>
    </source>
</reference>
<dbReference type="PROSITE" id="PS50850">
    <property type="entry name" value="MFS"/>
    <property type="match status" value="1"/>
</dbReference>
<evidence type="ECO:0000259" key="10">
    <source>
        <dbReference type="PROSITE" id="PS50850"/>
    </source>
</evidence>
<feature type="transmembrane region" description="Helical" evidence="9">
    <location>
        <begin position="147"/>
        <end position="169"/>
    </location>
</feature>
<feature type="transmembrane region" description="Helical" evidence="9">
    <location>
        <begin position="421"/>
        <end position="439"/>
    </location>
</feature>
<dbReference type="CDD" id="cd17364">
    <property type="entry name" value="MFS_PhT"/>
    <property type="match status" value="1"/>
</dbReference>
<feature type="domain" description="Major facilitator superfamily (MFS) profile" evidence="10">
    <location>
        <begin position="105"/>
        <end position="516"/>
    </location>
</feature>
<feature type="transmembrane region" description="Helical" evidence="9">
    <location>
        <begin position="366"/>
        <end position="388"/>
    </location>
</feature>
<evidence type="ECO:0000256" key="7">
    <source>
        <dbReference type="ARBA" id="ARBA00023136"/>
    </source>
</evidence>
<accession>A0A485LDR9</accession>
<dbReference type="InterPro" id="IPR005828">
    <property type="entry name" value="MFS_sugar_transport-like"/>
</dbReference>
<feature type="transmembrane region" description="Helical" evidence="9">
    <location>
        <begin position="274"/>
        <end position="295"/>
    </location>
</feature>
<keyword evidence="2" id="KW-0813">Transport</keyword>